<dbReference type="EMBL" id="JAHHHV010000085">
    <property type="protein sequence ID" value="MBW4468186.1"/>
    <property type="molecule type" value="Genomic_DNA"/>
</dbReference>
<feature type="region of interest" description="Disordered" evidence="1">
    <location>
        <begin position="265"/>
        <end position="297"/>
    </location>
</feature>
<comment type="caution">
    <text evidence="2">The sequence shown here is derived from an EMBL/GenBank/DDBJ whole genome shotgun (WGS) entry which is preliminary data.</text>
</comment>
<dbReference type="Proteomes" id="UP000707356">
    <property type="component" value="Unassembled WGS sequence"/>
</dbReference>
<evidence type="ECO:0000256" key="1">
    <source>
        <dbReference type="SAM" id="MobiDB-lite"/>
    </source>
</evidence>
<evidence type="ECO:0000313" key="2">
    <source>
        <dbReference type="EMBL" id="MBW4468186.1"/>
    </source>
</evidence>
<dbReference type="AlphaFoldDB" id="A0A951PEJ1"/>
<accession>A0A951PEJ1</accession>
<protein>
    <submittedName>
        <fullName evidence="2">Uncharacterized protein</fullName>
    </submittedName>
</protein>
<proteinExistence type="predicted"/>
<feature type="compositionally biased region" description="Low complexity" evidence="1">
    <location>
        <begin position="271"/>
        <end position="281"/>
    </location>
</feature>
<organism evidence="2 3">
    <name type="scientific">Pegethrix bostrychoides GSE-TBD4-15B</name>
    <dbReference type="NCBI Taxonomy" id="2839662"/>
    <lineage>
        <taxon>Bacteria</taxon>
        <taxon>Bacillati</taxon>
        <taxon>Cyanobacteriota</taxon>
        <taxon>Cyanophyceae</taxon>
        <taxon>Oculatellales</taxon>
        <taxon>Oculatellaceae</taxon>
        <taxon>Pegethrix</taxon>
    </lineage>
</organism>
<name>A0A951PEJ1_9CYAN</name>
<sequence>MSKPPLTLELSADVDISALPLKTKLVRGADPQTQKADIIFQLALNTEKWKGQLQLASLTSKLLGSKTSAGLGKQFKLENISLSTFAAEVFIQKKSFTIVAAIDTGVNIIQIVTSEAVFDKANAESKQPFGDEDKRSINLGVFIQKRAEQKPVVCFFVYRANSDGSDDLYTISSTPDANNVSFVSLEAKLDKYPRLCSLPKLPPTSPTEPIDWPDWIDWITPIAIGAGAVTAFLGGAAGAGEAGAAGGLAGLIGKILASGAGRVPGAGGEPVGEPGNASGPSPNSPSNPPPPVAPIGIGSARVGIDLAVG</sequence>
<evidence type="ECO:0000313" key="3">
    <source>
        <dbReference type="Proteomes" id="UP000707356"/>
    </source>
</evidence>
<gene>
    <name evidence="2" type="ORF">KME07_22395</name>
</gene>
<feature type="compositionally biased region" description="Pro residues" evidence="1">
    <location>
        <begin position="282"/>
        <end position="293"/>
    </location>
</feature>
<reference evidence="2" key="2">
    <citation type="journal article" date="2022" name="Microbiol. Resour. Announc.">
        <title>Metagenome Sequencing to Explore Phylogenomics of Terrestrial Cyanobacteria.</title>
        <authorList>
            <person name="Ward R.D."/>
            <person name="Stajich J.E."/>
            <person name="Johansen J.R."/>
            <person name="Huntemann M."/>
            <person name="Clum A."/>
            <person name="Foster B."/>
            <person name="Foster B."/>
            <person name="Roux S."/>
            <person name="Palaniappan K."/>
            <person name="Varghese N."/>
            <person name="Mukherjee S."/>
            <person name="Reddy T.B.K."/>
            <person name="Daum C."/>
            <person name="Copeland A."/>
            <person name="Chen I.A."/>
            <person name="Ivanova N.N."/>
            <person name="Kyrpides N.C."/>
            <person name="Shapiro N."/>
            <person name="Eloe-Fadrosh E.A."/>
            <person name="Pietrasiak N."/>
        </authorList>
    </citation>
    <scope>NUCLEOTIDE SEQUENCE</scope>
    <source>
        <strain evidence="2">GSE-TBD4-15B</strain>
    </source>
</reference>
<reference evidence="2" key="1">
    <citation type="submission" date="2021-05" db="EMBL/GenBank/DDBJ databases">
        <authorList>
            <person name="Pietrasiak N."/>
            <person name="Ward R."/>
            <person name="Stajich J.E."/>
            <person name="Kurbessoian T."/>
        </authorList>
    </citation>
    <scope>NUCLEOTIDE SEQUENCE</scope>
    <source>
        <strain evidence="2">GSE-TBD4-15B</strain>
    </source>
</reference>